<dbReference type="Pfam" id="PF00386">
    <property type="entry name" value="C1q"/>
    <property type="match status" value="1"/>
</dbReference>
<feature type="compositionally biased region" description="Basic and acidic residues" evidence="2">
    <location>
        <begin position="111"/>
        <end position="121"/>
    </location>
</feature>
<feature type="domain" description="C1q" evidence="3">
    <location>
        <begin position="413"/>
        <end position="523"/>
    </location>
</feature>
<sequence length="526" mass="59798">MASKSQQAQRYIKIINQQLEILNGEKQSVMETLDHTINQVLSEVNAWVNRGHVNHITYAEMSNRIQQVIHLFMAKSAEISDLEIDDSKSDSGLLQTTAASSNNLRNPKTSYTRDQEQDKTMSSRVKTVQVCGDPIETEFKKYTYLNTGADDTYITTTRFAILEEAAFSLKKTTEQIQEKQENVNKKLEILTNANLKSKKKCQERFTELEKTSNENQERLEAMERSSTESSSNVDDLFESVTNVDVKLSSLENENKYINASMNELNEEISSVRSCSNDALMSIQDLSKRIESTNQHYNDMSNKINQLEVSIHLLSTQYTEQLETMSIITKEKVDETIGLACQMLAKRLAPLDKLNEILNKKAESRKCLSQEDAVENQVTQLNEKIAQLELKCNFPNVGFFAWTTIAASQNLLLYVRKFDHVDANYGNHFDSLTGKFTVPLNGSYLISMSASQEDINGKMYAGCYLRSNNRLFEEADPVIFLNGTWNQSVTRCSEMSAGDVIYLKSAFAETHPKNKIMFYFSCFMIKG</sequence>
<feature type="coiled-coil region" evidence="1">
    <location>
        <begin position="350"/>
        <end position="390"/>
    </location>
</feature>
<evidence type="ECO:0000256" key="1">
    <source>
        <dbReference type="SAM" id="Coils"/>
    </source>
</evidence>
<feature type="region of interest" description="Disordered" evidence="2">
    <location>
        <begin position="96"/>
        <end position="124"/>
    </location>
</feature>
<feature type="region of interest" description="Disordered" evidence="2">
    <location>
        <begin position="208"/>
        <end position="233"/>
    </location>
</feature>
<feature type="compositionally biased region" description="Polar residues" evidence="2">
    <location>
        <begin position="96"/>
        <end position="110"/>
    </location>
</feature>
<evidence type="ECO:0000259" key="3">
    <source>
        <dbReference type="Pfam" id="PF00386"/>
    </source>
</evidence>
<organism evidence="4 5">
    <name type="scientific">Lymnaea stagnalis</name>
    <name type="common">Great pond snail</name>
    <name type="synonym">Helix stagnalis</name>
    <dbReference type="NCBI Taxonomy" id="6523"/>
    <lineage>
        <taxon>Eukaryota</taxon>
        <taxon>Metazoa</taxon>
        <taxon>Spiralia</taxon>
        <taxon>Lophotrochozoa</taxon>
        <taxon>Mollusca</taxon>
        <taxon>Gastropoda</taxon>
        <taxon>Heterobranchia</taxon>
        <taxon>Euthyneura</taxon>
        <taxon>Panpulmonata</taxon>
        <taxon>Hygrophila</taxon>
        <taxon>Lymnaeoidea</taxon>
        <taxon>Lymnaeidae</taxon>
        <taxon>Lymnaea</taxon>
    </lineage>
</organism>
<dbReference type="InterPro" id="IPR008983">
    <property type="entry name" value="Tumour_necrosis_fac-like_dom"/>
</dbReference>
<name>A0AAV2I9V3_LYMST</name>
<reference evidence="4 5" key="1">
    <citation type="submission" date="2024-04" db="EMBL/GenBank/DDBJ databases">
        <authorList>
            <consortium name="Genoscope - CEA"/>
            <person name="William W."/>
        </authorList>
    </citation>
    <scope>NUCLEOTIDE SEQUENCE [LARGE SCALE GENOMIC DNA]</scope>
</reference>
<evidence type="ECO:0000313" key="4">
    <source>
        <dbReference type="EMBL" id="CAL1542330.1"/>
    </source>
</evidence>
<gene>
    <name evidence="4" type="ORF">GSLYS_00015924001</name>
</gene>
<comment type="caution">
    <text evidence="4">The sequence shown here is derived from an EMBL/GenBank/DDBJ whole genome shotgun (WGS) entry which is preliminary data.</text>
</comment>
<dbReference type="SUPFAM" id="SSF49842">
    <property type="entry name" value="TNF-like"/>
    <property type="match status" value="1"/>
</dbReference>
<evidence type="ECO:0000256" key="2">
    <source>
        <dbReference type="SAM" id="MobiDB-lite"/>
    </source>
</evidence>
<protein>
    <recommendedName>
        <fullName evidence="3">C1q domain-containing protein</fullName>
    </recommendedName>
</protein>
<dbReference type="Gene3D" id="2.60.120.40">
    <property type="match status" value="1"/>
</dbReference>
<dbReference type="EMBL" id="CAXITT010000481">
    <property type="protein sequence ID" value="CAL1542330.1"/>
    <property type="molecule type" value="Genomic_DNA"/>
</dbReference>
<dbReference type="InterPro" id="IPR001073">
    <property type="entry name" value="C1q_dom"/>
</dbReference>
<keyword evidence="1" id="KW-0175">Coiled coil</keyword>
<feature type="compositionally biased region" description="Basic and acidic residues" evidence="2">
    <location>
        <begin position="208"/>
        <end position="226"/>
    </location>
</feature>
<evidence type="ECO:0000313" key="5">
    <source>
        <dbReference type="Proteomes" id="UP001497497"/>
    </source>
</evidence>
<proteinExistence type="predicted"/>
<accession>A0AAV2I9V3</accession>
<dbReference type="Proteomes" id="UP001497497">
    <property type="component" value="Unassembled WGS sequence"/>
</dbReference>
<dbReference type="AlphaFoldDB" id="A0AAV2I9V3"/>
<keyword evidence="5" id="KW-1185">Reference proteome</keyword>